<dbReference type="Proteomes" id="UP000007382">
    <property type="component" value="Chromosome"/>
</dbReference>
<keyword evidence="1 9" id="KW-0963">Cytoplasm</keyword>
<dbReference type="SUPFAM" id="SSF50692">
    <property type="entry name" value="ADC-like"/>
    <property type="match status" value="1"/>
</dbReference>
<dbReference type="GO" id="GO:0006523">
    <property type="term" value="P:alanine biosynthetic process"/>
    <property type="evidence" value="ECO:0007669"/>
    <property type="project" value="InterPro"/>
</dbReference>
<comment type="cofactor">
    <cofactor evidence="9 10">
        <name>pyruvate</name>
        <dbReference type="ChEBI" id="CHEBI:15361"/>
    </cofactor>
    <text evidence="9 10">Binds 1 pyruvoyl group covalently per subunit.</text>
</comment>
<proteinExistence type="inferred from homology"/>
<feature type="chain" id="PRO_5014007116" description="Aspartate 1-decarboxylase alpha chain" evidence="9 13">
    <location>
        <begin position="25"/>
        <end position="121"/>
    </location>
</feature>
<evidence type="ECO:0000256" key="7">
    <source>
        <dbReference type="ARBA" id="ARBA00023270"/>
    </source>
</evidence>
<evidence type="ECO:0000256" key="12">
    <source>
        <dbReference type="PIRSR" id="PIRSR006246-3"/>
    </source>
</evidence>
<feature type="active site" description="Schiff-base intermediate with substrate; via pyruvic acid" evidence="9 10">
    <location>
        <position position="25"/>
    </location>
</feature>
<feature type="binding site" evidence="9 11">
    <location>
        <begin position="73"/>
        <end position="75"/>
    </location>
    <ligand>
        <name>substrate</name>
    </ligand>
</feature>
<feature type="modified residue" description="Pyruvic acid (Ser)" evidence="9 12">
    <location>
        <position position="25"/>
    </location>
</feature>
<evidence type="ECO:0000256" key="4">
    <source>
        <dbReference type="ARBA" id="ARBA00022813"/>
    </source>
</evidence>
<dbReference type="NCBIfam" id="TIGR00223">
    <property type="entry name" value="panD"/>
    <property type="match status" value="1"/>
</dbReference>
<evidence type="ECO:0000256" key="11">
    <source>
        <dbReference type="PIRSR" id="PIRSR006246-2"/>
    </source>
</evidence>
<dbReference type="Pfam" id="PF02261">
    <property type="entry name" value="Asp_decarbox"/>
    <property type="match status" value="1"/>
</dbReference>
<dbReference type="HAMAP" id="MF_00446">
    <property type="entry name" value="PanD"/>
    <property type="match status" value="1"/>
</dbReference>
<keyword evidence="2 9" id="KW-0566">Pantothenate biosynthesis</keyword>
<feature type="active site" description="Proton donor" evidence="9 10">
    <location>
        <position position="58"/>
    </location>
</feature>
<dbReference type="eggNOG" id="COG0853">
    <property type="taxonomic scope" value="Bacteria"/>
</dbReference>
<dbReference type="GO" id="GO:0004068">
    <property type="term" value="F:aspartate 1-decarboxylase activity"/>
    <property type="evidence" value="ECO:0007669"/>
    <property type="project" value="UniProtKB-UniRule"/>
</dbReference>
<dbReference type="GO" id="GO:0005829">
    <property type="term" value="C:cytosol"/>
    <property type="evidence" value="ECO:0007669"/>
    <property type="project" value="TreeGrafter"/>
</dbReference>
<sequence length="121" mass="13636">MLRVMLRSKIHRATVTQADLEYEGSLTLDEDLMDAAGLIPFEQVVMSNLNNGERFATYVIPGERKSGVVCLNGPTARKGAVGDRVIIFCYAHYSDEDLKSYRPVIVKVHPDNQIRSREYGF</sequence>
<keyword evidence="4 9" id="KW-0068">Autocatalytic cleavage</keyword>
<evidence type="ECO:0000256" key="8">
    <source>
        <dbReference type="ARBA" id="ARBA00023317"/>
    </source>
</evidence>
<comment type="similarity">
    <text evidence="9">Belongs to the PanD family.</text>
</comment>
<evidence type="ECO:0000313" key="14">
    <source>
        <dbReference type="EMBL" id="BAM07562.1"/>
    </source>
</evidence>
<keyword evidence="15" id="KW-1185">Reference proteome</keyword>
<protein>
    <recommendedName>
        <fullName evidence="9">Aspartate 1-decarboxylase</fullName>
        <ecNumber evidence="9">4.1.1.11</ecNumber>
    </recommendedName>
    <alternativeName>
        <fullName evidence="9">Aspartate alpha-decarboxylase</fullName>
    </alternativeName>
    <component>
        <recommendedName>
            <fullName evidence="9">Aspartate 1-decarboxylase beta chain</fullName>
        </recommendedName>
    </component>
    <component>
        <recommendedName>
            <fullName evidence="9">Aspartate 1-decarboxylase alpha chain</fullName>
        </recommendedName>
    </component>
</protein>
<reference evidence="14 15" key="1">
    <citation type="journal article" date="2012" name="J. Bacteriol.">
        <title>Complete Genome Sequence of Leptospirillum ferrooxidans Strain C2-3, Isolated from a Fresh Volcanic Ash Deposit on the Island of Miyake, Japan.</title>
        <authorList>
            <person name="Fujimura R."/>
            <person name="Sato Y."/>
            <person name="Nishizawa T."/>
            <person name="Oshima K."/>
            <person name="Kim S.-W."/>
            <person name="Hattori M."/>
            <person name="Kamijo T."/>
            <person name="Ohta H."/>
        </authorList>
    </citation>
    <scope>NUCLEOTIDE SEQUENCE [LARGE SCALE GENOMIC DNA]</scope>
    <source>
        <strain evidence="14 15">C2-3</strain>
    </source>
</reference>
<keyword evidence="5 9" id="KW-0865">Zymogen</keyword>
<dbReference type="PIRSF" id="PIRSF006246">
    <property type="entry name" value="Asp_decarbox"/>
    <property type="match status" value="1"/>
</dbReference>
<dbReference type="PANTHER" id="PTHR21012:SF0">
    <property type="entry name" value="ASPARTATE 1-DECARBOXYLASE"/>
    <property type="match status" value="1"/>
</dbReference>
<evidence type="ECO:0000256" key="10">
    <source>
        <dbReference type="PIRSR" id="PIRSR006246-1"/>
    </source>
</evidence>
<dbReference type="STRING" id="1162668.LFE_1884"/>
<dbReference type="InterPro" id="IPR009010">
    <property type="entry name" value="Asp_de-COase-like_dom_sf"/>
</dbReference>
<dbReference type="HOGENOM" id="CLU_115305_2_0_0"/>
<comment type="subcellular location">
    <subcellularLocation>
        <location evidence="9">Cytoplasm</location>
    </subcellularLocation>
</comment>
<feature type="chain" id="PRO_5014007117" description="Aspartate 1-decarboxylase beta chain" evidence="9 13">
    <location>
        <begin position="1"/>
        <end position="24"/>
    </location>
</feature>
<evidence type="ECO:0000256" key="1">
    <source>
        <dbReference type="ARBA" id="ARBA00022490"/>
    </source>
</evidence>
<dbReference type="EMBL" id="AP012342">
    <property type="protein sequence ID" value="BAM07562.1"/>
    <property type="molecule type" value="Genomic_DNA"/>
</dbReference>
<keyword evidence="8 9" id="KW-0670">Pyruvate</keyword>
<name>I0IQL3_LEPFC</name>
<evidence type="ECO:0000256" key="5">
    <source>
        <dbReference type="ARBA" id="ARBA00023145"/>
    </source>
</evidence>
<dbReference type="RefSeq" id="WP_014450046.1">
    <property type="nucleotide sequence ID" value="NC_017094.1"/>
</dbReference>
<comment type="subunit">
    <text evidence="9">Heterooctamer of four alpha and four beta subunits.</text>
</comment>
<dbReference type="CDD" id="cd06919">
    <property type="entry name" value="Asp_decarbox"/>
    <property type="match status" value="1"/>
</dbReference>
<dbReference type="PATRIC" id="fig|1162668.3.peg.2240"/>
<gene>
    <name evidence="9" type="primary">panD</name>
    <name evidence="14" type="ordered locus">LFE_1884</name>
</gene>
<evidence type="ECO:0000256" key="2">
    <source>
        <dbReference type="ARBA" id="ARBA00022655"/>
    </source>
</evidence>
<keyword evidence="7 9" id="KW-0704">Schiff base</keyword>
<dbReference type="AlphaFoldDB" id="I0IQL3"/>
<dbReference type="Gene3D" id="2.40.40.20">
    <property type="match status" value="1"/>
</dbReference>
<accession>I0IQL3</accession>
<evidence type="ECO:0000256" key="9">
    <source>
        <dbReference type="HAMAP-Rule" id="MF_00446"/>
    </source>
</evidence>
<dbReference type="OrthoDB" id="9803983at2"/>
<comment type="catalytic activity">
    <reaction evidence="9">
        <text>L-aspartate + H(+) = beta-alanine + CO2</text>
        <dbReference type="Rhea" id="RHEA:19497"/>
        <dbReference type="ChEBI" id="CHEBI:15378"/>
        <dbReference type="ChEBI" id="CHEBI:16526"/>
        <dbReference type="ChEBI" id="CHEBI:29991"/>
        <dbReference type="ChEBI" id="CHEBI:57966"/>
        <dbReference type="EC" id="4.1.1.11"/>
    </reaction>
</comment>
<dbReference type="KEGG" id="lfc:LFE_1884"/>
<dbReference type="EC" id="4.1.1.11" evidence="9"/>
<evidence type="ECO:0000256" key="13">
    <source>
        <dbReference type="PIRSR" id="PIRSR006246-5"/>
    </source>
</evidence>
<keyword evidence="6 9" id="KW-0456">Lyase</keyword>
<comment type="PTM">
    <text evidence="9 12">Is synthesized initially as an inactive proenzyme, which is activated by self-cleavage at a specific serine bond to produce a beta-subunit with a hydroxyl group at its C-terminus and an alpha-subunit with a pyruvoyl group at its N-terminus.</text>
</comment>
<dbReference type="InterPro" id="IPR003190">
    <property type="entry name" value="Asp_decarbox"/>
</dbReference>
<organism evidence="14 15">
    <name type="scientific">Leptospirillum ferrooxidans (strain C2-3)</name>
    <dbReference type="NCBI Taxonomy" id="1162668"/>
    <lineage>
        <taxon>Bacteria</taxon>
        <taxon>Pseudomonadati</taxon>
        <taxon>Nitrospirota</taxon>
        <taxon>Nitrospiria</taxon>
        <taxon>Nitrospirales</taxon>
        <taxon>Nitrospiraceae</taxon>
        <taxon>Leptospirillum</taxon>
    </lineage>
</organism>
<dbReference type="PANTHER" id="PTHR21012">
    <property type="entry name" value="ASPARTATE 1-DECARBOXYLASE"/>
    <property type="match status" value="1"/>
</dbReference>
<dbReference type="GO" id="GO:0015940">
    <property type="term" value="P:pantothenate biosynthetic process"/>
    <property type="evidence" value="ECO:0007669"/>
    <property type="project" value="UniProtKB-UniRule"/>
</dbReference>
<evidence type="ECO:0000256" key="3">
    <source>
        <dbReference type="ARBA" id="ARBA00022793"/>
    </source>
</evidence>
<evidence type="ECO:0000313" key="15">
    <source>
        <dbReference type="Proteomes" id="UP000007382"/>
    </source>
</evidence>
<evidence type="ECO:0000256" key="6">
    <source>
        <dbReference type="ARBA" id="ARBA00023239"/>
    </source>
</evidence>
<comment type="function">
    <text evidence="9">Catalyzes the pyruvoyl-dependent decarboxylation of aspartate to produce beta-alanine.</text>
</comment>
<reference evidence="15" key="2">
    <citation type="submission" date="2012-03" db="EMBL/GenBank/DDBJ databases">
        <title>The complete genome sequence of the pioneer microbe on fresh volcanic deposit, Leptospirillum ferrooxidans strain C2-3.</title>
        <authorList>
            <person name="Fujimura R."/>
            <person name="Sato Y."/>
            <person name="Nishizawa T."/>
            <person name="Nanba K."/>
            <person name="Oshima K."/>
            <person name="Hattori M."/>
            <person name="Kamijo T."/>
            <person name="Ohta H."/>
        </authorList>
    </citation>
    <scope>NUCLEOTIDE SEQUENCE [LARGE SCALE GENOMIC DNA]</scope>
    <source>
        <strain evidence="15">C2-3</strain>
    </source>
</reference>
<comment type="pathway">
    <text evidence="9">Cofactor biosynthesis; (R)-pantothenate biosynthesis; beta-alanine from L-aspartate: step 1/1.</text>
</comment>
<keyword evidence="3 9" id="KW-0210">Decarboxylase</keyword>
<dbReference type="UniPathway" id="UPA00028">
    <property type="reaction ID" value="UER00002"/>
</dbReference>
<feature type="binding site" evidence="9 11">
    <location>
        <position position="57"/>
    </location>
    <ligand>
        <name>substrate</name>
    </ligand>
</feature>